<dbReference type="Proteomes" id="UP001589747">
    <property type="component" value="Unassembled WGS sequence"/>
</dbReference>
<evidence type="ECO:0000259" key="2">
    <source>
        <dbReference type="Pfam" id="PF13556"/>
    </source>
</evidence>
<evidence type="ECO:0000313" key="4">
    <source>
        <dbReference type="Proteomes" id="UP001589747"/>
    </source>
</evidence>
<proteinExistence type="predicted"/>
<dbReference type="InterPro" id="IPR012914">
    <property type="entry name" value="PucR_dom"/>
</dbReference>
<dbReference type="Pfam" id="PF07905">
    <property type="entry name" value="PucR"/>
    <property type="match status" value="1"/>
</dbReference>
<dbReference type="InterPro" id="IPR051448">
    <property type="entry name" value="CdaR-like_regulators"/>
</dbReference>
<feature type="domain" description="Purine catabolism PurC-like" evidence="1">
    <location>
        <begin position="9"/>
        <end position="118"/>
    </location>
</feature>
<reference evidence="3 4" key="1">
    <citation type="submission" date="2024-09" db="EMBL/GenBank/DDBJ databases">
        <authorList>
            <person name="Sun Q."/>
            <person name="Mori K."/>
        </authorList>
    </citation>
    <scope>NUCLEOTIDE SEQUENCE [LARGE SCALE GENOMIC DNA]</scope>
    <source>
        <strain evidence="3 4">TISTR 2452</strain>
    </source>
</reference>
<dbReference type="InterPro" id="IPR025736">
    <property type="entry name" value="PucR_C-HTH_dom"/>
</dbReference>
<dbReference type="InterPro" id="IPR042070">
    <property type="entry name" value="PucR_C-HTH_sf"/>
</dbReference>
<organism evidence="3 4">
    <name type="scientific">Paenibacillus aurantiacus</name>
    <dbReference type="NCBI Taxonomy" id="1936118"/>
    <lineage>
        <taxon>Bacteria</taxon>
        <taxon>Bacillati</taxon>
        <taxon>Bacillota</taxon>
        <taxon>Bacilli</taxon>
        <taxon>Bacillales</taxon>
        <taxon>Paenibacillaceae</taxon>
        <taxon>Paenibacillus</taxon>
    </lineage>
</organism>
<accession>A0ABV5L305</accession>
<keyword evidence="4" id="KW-1185">Reference proteome</keyword>
<name>A0ABV5L305_9BACL</name>
<feature type="domain" description="PucR C-terminal helix-turn-helix" evidence="2">
    <location>
        <begin position="462"/>
        <end position="517"/>
    </location>
</feature>
<evidence type="ECO:0000259" key="1">
    <source>
        <dbReference type="Pfam" id="PF07905"/>
    </source>
</evidence>
<protein>
    <submittedName>
        <fullName evidence="3">PucR family transcriptional regulator</fullName>
    </submittedName>
</protein>
<dbReference type="EMBL" id="JBHMDO010000055">
    <property type="protein sequence ID" value="MFB9331048.1"/>
    <property type="molecule type" value="Genomic_DNA"/>
</dbReference>
<dbReference type="PANTHER" id="PTHR33744:SF15">
    <property type="entry name" value="CARBOHYDRATE DIACID REGULATOR"/>
    <property type="match status" value="1"/>
</dbReference>
<dbReference type="Pfam" id="PF13556">
    <property type="entry name" value="HTH_30"/>
    <property type="match status" value="1"/>
</dbReference>
<comment type="caution">
    <text evidence="3">The sequence shown here is derived from an EMBL/GenBank/DDBJ whole genome shotgun (WGS) entry which is preliminary data.</text>
</comment>
<sequence length="527" mass="60230">MYMTVEQALKVYPLSEAKLIAGEAGKRRIVKSVNVMDAPDITDWIKEGEMLFTTAYLIKDEPEDAERLLYKLNQCGSAGLGIKLGRFWTEIPANLIRKANELGFPLIQLPYQFTFSDQMNGLFRDEMKRSTGAMQDVMGKHVRLMRYALQAEPIESLFDSVAEVIGDPIAVVGSRGQMMHNSSGVPDDLLLAKRPWPIHAQWIKTPEWQAYRIPLMKQQMCTGFVLFFSPQPFLSTMEEGLYSQAAELIAHYTNLRLEDYFAISVQKDFAQLIKRYLKHGLPLATLHAYAERWEIDLLRQPYRAVLTDLPAAPVAKQRAELIEGLKSAFLSHARIQELQGVHVALEDGLLSILPDEDGGAEARIESAFTACFASWQRGGREPQSIVSSRKRQGDQLFEAFDECCRARKLAVDWELGGAIIAYESLDLALVFEQVSEKRMKTFCDRWLGPLLEKEPDYAQEMLRTLETYLECDGQLGETAKRLFIHRNTATYRIEKLSELLQVDFKKMNDLMRLKLAFVFRKRLERQP</sequence>
<dbReference type="RefSeq" id="WP_377503013.1">
    <property type="nucleotide sequence ID" value="NZ_JBHMDO010000055.1"/>
</dbReference>
<evidence type="ECO:0000313" key="3">
    <source>
        <dbReference type="EMBL" id="MFB9331048.1"/>
    </source>
</evidence>
<dbReference type="PANTHER" id="PTHR33744">
    <property type="entry name" value="CARBOHYDRATE DIACID REGULATOR"/>
    <property type="match status" value="1"/>
</dbReference>
<dbReference type="Gene3D" id="1.10.10.2840">
    <property type="entry name" value="PucR C-terminal helix-turn-helix domain"/>
    <property type="match status" value="1"/>
</dbReference>
<gene>
    <name evidence="3" type="ORF">ACFFSY_34375</name>
</gene>